<evidence type="ECO:0000313" key="4">
    <source>
        <dbReference type="Proteomes" id="UP000317909"/>
    </source>
</evidence>
<dbReference type="InterPro" id="IPR011010">
    <property type="entry name" value="DNA_brk_join_enz"/>
</dbReference>
<reference evidence="3 4" key="1">
    <citation type="submission" date="2019-02" db="EMBL/GenBank/DDBJ databases">
        <title>Deep-cultivation of Planctomycetes and their phenomic and genomic characterization uncovers novel biology.</title>
        <authorList>
            <person name="Wiegand S."/>
            <person name="Jogler M."/>
            <person name="Boedeker C."/>
            <person name="Pinto D."/>
            <person name="Vollmers J."/>
            <person name="Rivas-Marin E."/>
            <person name="Kohn T."/>
            <person name="Peeters S.H."/>
            <person name="Heuer A."/>
            <person name="Rast P."/>
            <person name="Oberbeckmann S."/>
            <person name="Bunk B."/>
            <person name="Jeske O."/>
            <person name="Meyerdierks A."/>
            <person name="Storesund J.E."/>
            <person name="Kallscheuer N."/>
            <person name="Luecker S."/>
            <person name="Lage O.M."/>
            <person name="Pohl T."/>
            <person name="Merkel B.J."/>
            <person name="Hornburger P."/>
            <person name="Mueller R.-W."/>
            <person name="Bruemmer F."/>
            <person name="Labrenz M."/>
            <person name="Spormann A.M."/>
            <person name="Op den Camp H."/>
            <person name="Overmann J."/>
            <person name="Amann R."/>
            <person name="Jetten M.S.M."/>
            <person name="Mascher T."/>
            <person name="Medema M.H."/>
            <person name="Devos D.P."/>
            <person name="Kaster A.-K."/>
            <person name="Ovreas L."/>
            <person name="Rohde M."/>
            <person name="Galperin M.Y."/>
            <person name="Jogler C."/>
        </authorList>
    </citation>
    <scope>NUCLEOTIDE SEQUENCE [LARGE SCALE GENOMIC DNA]</scope>
    <source>
        <strain evidence="3 4">I41</strain>
    </source>
</reference>
<accession>A0A517TZA6</accession>
<evidence type="ECO:0000313" key="3">
    <source>
        <dbReference type="EMBL" id="QDT73703.1"/>
    </source>
</evidence>
<feature type="domain" description="Tyr recombinase" evidence="2">
    <location>
        <begin position="1"/>
        <end position="135"/>
    </location>
</feature>
<evidence type="ECO:0000256" key="1">
    <source>
        <dbReference type="ARBA" id="ARBA00023172"/>
    </source>
</evidence>
<dbReference type="GO" id="GO:0006310">
    <property type="term" value="P:DNA recombination"/>
    <property type="evidence" value="ECO:0007669"/>
    <property type="project" value="UniProtKB-KW"/>
</dbReference>
<dbReference type="Pfam" id="PF00589">
    <property type="entry name" value="Phage_integrase"/>
    <property type="match status" value="1"/>
</dbReference>
<dbReference type="CDD" id="cd00397">
    <property type="entry name" value="DNA_BRE_C"/>
    <property type="match status" value="1"/>
</dbReference>
<proteinExistence type="predicted"/>
<dbReference type="Proteomes" id="UP000317909">
    <property type="component" value="Chromosome"/>
</dbReference>
<gene>
    <name evidence="3" type="ORF">I41_28930</name>
</gene>
<dbReference type="AlphaFoldDB" id="A0A517TZA6"/>
<dbReference type="InterPro" id="IPR013762">
    <property type="entry name" value="Integrase-like_cat_sf"/>
</dbReference>
<evidence type="ECO:0000259" key="2">
    <source>
        <dbReference type="PROSITE" id="PS51898"/>
    </source>
</evidence>
<dbReference type="InterPro" id="IPR002104">
    <property type="entry name" value="Integrase_catalytic"/>
</dbReference>
<organism evidence="3 4">
    <name type="scientific">Lacipirellula limnantheis</name>
    <dbReference type="NCBI Taxonomy" id="2528024"/>
    <lineage>
        <taxon>Bacteria</taxon>
        <taxon>Pseudomonadati</taxon>
        <taxon>Planctomycetota</taxon>
        <taxon>Planctomycetia</taxon>
        <taxon>Pirellulales</taxon>
        <taxon>Lacipirellulaceae</taxon>
        <taxon>Lacipirellula</taxon>
    </lineage>
</organism>
<keyword evidence="1" id="KW-0233">DNA recombination</keyword>
<sequence length="144" mass="15904">MQKYATEESIPLLPGFERLLLRTPVVDRKGWAFNSVSLQIAVGRKPRHGRFTAEWASKVICDIGQKANVIVSPAAGEKPSKFASAHDLRRSCADQLVAAGVPEREVAAILRHASAETTRRHYAPGNVQRTAEVIRHRLKTPKST</sequence>
<dbReference type="Gene3D" id="1.10.443.10">
    <property type="entry name" value="Intergrase catalytic core"/>
    <property type="match status" value="1"/>
</dbReference>
<name>A0A517TZA6_9BACT</name>
<dbReference type="PROSITE" id="PS51898">
    <property type="entry name" value="TYR_RECOMBINASE"/>
    <property type="match status" value="1"/>
</dbReference>
<dbReference type="EMBL" id="CP036339">
    <property type="protein sequence ID" value="QDT73703.1"/>
    <property type="molecule type" value="Genomic_DNA"/>
</dbReference>
<protein>
    <submittedName>
        <fullName evidence="3">Phage integrase family protein</fullName>
    </submittedName>
</protein>
<dbReference type="SUPFAM" id="SSF56349">
    <property type="entry name" value="DNA breaking-rejoining enzymes"/>
    <property type="match status" value="1"/>
</dbReference>
<dbReference type="GO" id="GO:0003677">
    <property type="term" value="F:DNA binding"/>
    <property type="evidence" value="ECO:0007669"/>
    <property type="project" value="InterPro"/>
</dbReference>
<keyword evidence="4" id="KW-1185">Reference proteome</keyword>
<dbReference type="KEGG" id="llh:I41_28930"/>
<dbReference type="GO" id="GO:0015074">
    <property type="term" value="P:DNA integration"/>
    <property type="evidence" value="ECO:0007669"/>
    <property type="project" value="InterPro"/>
</dbReference>